<feature type="domain" description="GGDEF" evidence="5">
    <location>
        <begin position="325"/>
        <end position="457"/>
    </location>
</feature>
<accession>A0A410GDW2</accession>
<feature type="modified residue" description="4-aspartylphosphate" evidence="1">
    <location>
        <position position="786"/>
    </location>
</feature>
<dbReference type="InterPro" id="IPR000160">
    <property type="entry name" value="GGDEF_dom"/>
</dbReference>
<dbReference type="PROSITE" id="PS50883">
    <property type="entry name" value="EAL"/>
    <property type="match status" value="1"/>
</dbReference>
<evidence type="ECO:0000256" key="1">
    <source>
        <dbReference type="PROSITE-ProRule" id="PRU00169"/>
    </source>
</evidence>
<dbReference type="RefSeq" id="WP_128355480.1">
    <property type="nucleotide sequence ID" value="NZ_CP022987.1"/>
</dbReference>
<name>A0A410GDW2_9BURK</name>
<dbReference type="NCBIfam" id="TIGR00254">
    <property type="entry name" value="GGDEF"/>
    <property type="match status" value="1"/>
</dbReference>
<dbReference type="PANTHER" id="PTHR44757">
    <property type="entry name" value="DIGUANYLATE CYCLASE DGCP"/>
    <property type="match status" value="1"/>
</dbReference>
<feature type="transmembrane region" description="Helical" evidence="2">
    <location>
        <begin position="262"/>
        <end position="285"/>
    </location>
</feature>
<dbReference type="EMBL" id="CP022987">
    <property type="protein sequence ID" value="QAA94483.1"/>
    <property type="molecule type" value="Genomic_DNA"/>
</dbReference>
<dbReference type="Pfam" id="PF00990">
    <property type="entry name" value="GGDEF"/>
    <property type="match status" value="1"/>
</dbReference>
<keyword evidence="2" id="KW-1133">Transmembrane helix</keyword>
<dbReference type="Proteomes" id="UP000283474">
    <property type="component" value="Chromosome"/>
</dbReference>
<keyword evidence="2" id="KW-0472">Membrane</keyword>
<evidence type="ECO:0000259" key="4">
    <source>
        <dbReference type="PROSITE" id="PS50883"/>
    </source>
</evidence>
<dbReference type="SMART" id="SM00052">
    <property type="entry name" value="EAL"/>
    <property type="match status" value="1"/>
</dbReference>
<protein>
    <recommendedName>
        <fullName evidence="8">Diguanylate cyclase</fullName>
    </recommendedName>
</protein>
<dbReference type="InterPro" id="IPR011006">
    <property type="entry name" value="CheY-like_superfamily"/>
</dbReference>
<feature type="transmembrane region" description="Helical" evidence="2">
    <location>
        <begin position="34"/>
        <end position="55"/>
    </location>
</feature>
<evidence type="ECO:0000313" key="6">
    <source>
        <dbReference type="EMBL" id="QAA94483.1"/>
    </source>
</evidence>
<evidence type="ECO:0008006" key="8">
    <source>
        <dbReference type="Google" id="ProtNLM"/>
    </source>
</evidence>
<feature type="transmembrane region" description="Helical" evidence="2">
    <location>
        <begin position="61"/>
        <end position="82"/>
    </location>
</feature>
<dbReference type="OrthoDB" id="9813903at2"/>
<dbReference type="CDD" id="cd01948">
    <property type="entry name" value="EAL"/>
    <property type="match status" value="1"/>
</dbReference>
<evidence type="ECO:0000259" key="5">
    <source>
        <dbReference type="PROSITE" id="PS50887"/>
    </source>
</evidence>
<dbReference type="InterPro" id="IPR035919">
    <property type="entry name" value="EAL_sf"/>
</dbReference>
<dbReference type="SUPFAM" id="SSF55073">
    <property type="entry name" value="Nucleotide cyclase"/>
    <property type="match status" value="1"/>
</dbReference>
<feature type="transmembrane region" description="Helical" evidence="2">
    <location>
        <begin position="180"/>
        <end position="203"/>
    </location>
</feature>
<dbReference type="SUPFAM" id="SSF141868">
    <property type="entry name" value="EAL domain-like"/>
    <property type="match status" value="1"/>
</dbReference>
<dbReference type="SUPFAM" id="SSF52172">
    <property type="entry name" value="CheY-like"/>
    <property type="match status" value="1"/>
</dbReference>
<feature type="transmembrane region" description="Helical" evidence="2">
    <location>
        <begin position="89"/>
        <end position="110"/>
    </location>
</feature>
<dbReference type="AlphaFoldDB" id="A0A410GDW2"/>
<feature type="domain" description="Response regulatory" evidence="3">
    <location>
        <begin position="737"/>
        <end position="852"/>
    </location>
</feature>
<dbReference type="CDD" id="cd17569">
    <property type="entry name" value="REC_HupR-like"/>
    <property type="match status" value="1"/>
</dbReference>
<dbReference type="SMART" id="SM00448">
    <property type="entry name" value="REC"/>
    <property type="match status" value="1"/>
</dbReference>
<gene>
    <name evidence="6" type="ORF">CKA81_12085</name>
</gene>
<dbReference type="PROSITE" id="PS50110">
    <property type="entry name" value="RESPONSE_REGULATORY"/>
    <property type="match status" value="1"/>
</dbReference>
<reference evidence="6 7" key="1">
    <citation type="submission" date="2017-08" db="EMBL/GenBank/DDBJ databases">
        <authorList>
            <person name="Park S.-J."/>
            <person name="Kim H."/>
        </authorList>
    </citation>
    <scope>NUCLEOTIDE SEQUENCE [LARGE SCALE GENOMIC DNA]</scope>
    <source>
        <strain evidence="7">ye3</strain>
    </source>
</reference>
<dbReference type="FunFam" id="3.20.20.450:FF:000001">
    <property type="entry name" value="Cyclic di-GMP phosphodiesterase yahA"/>
    <property type="match status" value="1"/>
</dbReference>
<dbReference type="InterPro" id="IPR001789">
    <property type="entry name" value="Sig_transdc_resp-reg_receiver"/>
</dbReference>
<dbReference type="SMART" id="SM00267">
    <property type="entry name" value="GGDEF"/>
    <property type="match status" value="1"/>
</dbReference>
<feature type="domain" description="EAL" evidence="4">
    <location>
        <begin position="466"/>
        <end position="720"/>
    </location>
</feature>
<sequence>MTSGATATTPALPPQDPRPDVIGSHPQYNSKQSLFYTAAATLMWTGAVGLLYPYLVGTDAFIAPSCAALLALCGAAMLLSAAKPSVSRTLAAVALGITGLLMLAGMNGMAPHADTLPLDTPMRLDVMCSLQLFLLALALLMAGRASSWRKVAMVLALASIVVAVVQRFPPGFVQLAGQSLFMADLALIIGVLAGAAVAGSSHGSMPGSPLVHRQVMFFGLVGTLASVLMWYALTDIYRHALSASAGSGMTDLLAFTDALGELVLLVCLAFTIIMARTLGTAAILAERARVLRHASFHDALTGLPNKKSLEAELQRLCARTSQGEASLWVVLVNLDGIKLINDSMGHNVGDQVLQEVAGRIADRAGDDAFICRLEGDEFVIVLSAVSSDEVVRITGGLISTIAKPYRIGAARLRLTASAGITTKRGAISDPMELIRQADLATACAKRDGRNTWHEYSAELSVSVIERLDLRSDLQQALDTHRLTLHYQPLLEGHSGRVVGVEALLRWMHPVRGPIPPAAFIGLAEQTGQIIPLTAWVLDQACRDIKLLKARNVGRFPVMVNISPVFFQRKDFVRDIKAVLEHHELTGDCLEVELTEGVLLEHTASTIKKLNELRALGVKASIDDFGTGYSSLSYLKSLPIEKVKIDQSFIKDVISDQHDAAITRAIISLAHHLDLTVIAEGVETEGQYWFLKRNLCDQFQGFLFARPIPLGDLLPWLQQREIAQALPGAQGESGDGRCLLLLDDEENILRALKRLLRRDGYRILTATTPQEAFSLLAKNDIQVLVSDQRMPTMTGTEFFSRVKEIYPETVRLVLSGYTDLKTVTDAINHGAIYKFLTKPWDDEGLRAEIALAFKNAETIAARPAPPLAQ</sequence>
<dbReference type="KEGG" id="pus:CKA81_12085"/>
<keyword evidence="2" id="KW-0812">Transmembrane</keyword>
<organism evidence="6 7">
    <name type="scientific">Pollutimonas thiosulfatoxidans</name>
    <dbReference type="NCBI Taxonomy" id="2028345"/>
    <lineage>
        <taxon>Bacteria</taxon>
        <taxon>Pseudomonadati</taxon>
        <taxon>Pseudomonadota</taxon>
        <taxon>Betaproteobacteria</taxon>
        <taxon>Burkholderiales</taxon>
        <taxon>Alcaligenaceae</taxon>
        <taxon>Pollutimonas</taxon>
    </lineage>
</organism>
<dbReference type="InterPro" id="IPR001633">
    <property type="entry name" value="EAL_dom"/>
</dbReference>
<feature type="transmembrane region" description="Helical" evidence="2">
    <location>
        <begin position="122"/>
        <end position="142"/>
    </location>
</feature>
<dbReference type="Pfam" id="PF00072">
    <property type="entry name" value="Response_reg"/>
    <property type="match status" value="1"/>
</dbReference>
<dbReference type="PROSITE" id="PS50887">
    <property type="entry name" value="GGDEF"/>
    <property type="match status" value="1"/>
</dbReference>
<evidence type="ECO:0000259" key="3">
    <source>
        <dbReference type="PROSITE" id="PS50110"/>
    </source>
</evidence>
<dbReference type="PANTHER" id="PTHR44757:SF2">
    <property type="entry name" value="BIOFILM ARCHITECTURE MAINTENANCE PROTEIN MBAA"/>
    <property type="match status" value="1"/>
</dbReference>
<evidence type="ECO:0000313" key="7">
    <source>
        <dbReference type="Proteomes" id="UP000283474"/>
    </source>
</evidence>
<keyword evidence="1" id="KW-0597">Phosphoprotein</keyword>
<dbReference type="InterPro" id="IPR052155">
    <property type="entry name" value="Biofilm_reg_signaling"/>
</dbReference>
<dbReference type="Pfam" id="PF00563">
    <property type="entry name" value="EAL"/>
    <property type="match status" value="1"/>
</dbReference>
<feature type="transmembrane region" description="Helical" evidence="2">
    <location>
        <begin position="215"/>
        <end position="233"/>
    </location>
</feature>
<dbReference type="CDD" id="cd01949">
    <property type="entry name" value="GGDEF"/>
    <property type="match status" value="1"/>
</dbReference>
<dbReference type="InterPro" id="IPR029787">
    <property type="entry name" value="Nucleotide_cyclase"/>
</dbReference>
<dbReference type="Gene3D" id="3.20.20.450">
    <property type="entry name" value="EAL domain"/>
    <property type="match status" value="1"/>
</dbReference>
<evidence type="ECO:0000256" key="2">
    <source>
        <dbReference type="SAM" id="Phobius"/>
    </source>
</evidence>
<dbReference type="InterPro" id="IPR043128">
    <property type="entry name" value="Rev_trsase/Diguanyl_cyclase"/>
</dbReference>
<keyword evidence="7" id="KW-1185">Reference proteome</keyword>
<proteinExistence type="predicted"/>
<dbReference type="Gene3D" id="3.40.50.2300">
    <property type="match status" value="1"/>
</dbReference>
<dbReference type="GO" id="GO:0000160">
    <property type="term" value="P:phosphorelay signal transduction system"/>
    <property type="evidence" value="ECO:0007669"/>
    <property type="project" value="InterPro"/>
</dbReference>
<dbReference type="Gene3D" id="3.30.70.270">
    <property type="match status" value="1"/>
</dbReference>